<accession>A0A2C5Y4F0</accession>
<organism evidence="3 4">
    <name type="scientific">Ophiocordyceps australis</name>
    <dbReference type="NCBI Taxonomy" id="1399860"/>
    <lineage>
        <taxon>Eukaryota</taxon>
        <taxon>Fungi</taxon>
        <taxon>Dikarya</taxon>
        <taxon>Ascomycota</taxon>
        <taxon>Pezizomycotina</taxon>
        <taxon>Sordariomycetes</taxon>
        <taxon>Hypocreomycetidae</taxon>
        <taxon>Hypocreales</taxon>
        <taxon>Ophiocordycipitaceae</taxon>
        <taxon>Ophiocordyceps</taxon>
    </lineage>
</organism>
<feature type="compositionally biased region" description="Basic residues" evidence="1">
    <location>
        <begin position="71"/>
        <end position="88"/>
    </location>
</feature>
<protein>
    <submittedName>
        <fullName evidence="3">Uncharacterized protein</fullName>
    </submittedName>
</protein>
<gene>
    <name evidence="3" type="ORF">CDD81_7927</name>
</gene>
<evidence type="ECO:0000313" key="3">
    <source>
        <dbReference type="EMBL" id="PHH61824.1"/>
    </source>
</evidence>
<feature type="chain" id="PRO_5012632212" evidence="2">
    <location>
        <begin position="18"/>
        <end position="167"/>
    </location>
</feature>
<reference evidence="3 4" key="1">
    <citation type="submission" date="2017-06" db="EMBL/GenBank/DDBJ databases">
        <title>Ant-infecting Ophiocordyceps genomes reveal a high diversity of potential behavioral manipulation genes and a possible major role for enterotoxins.</title>
        <authorList>
            <person name="De Bekker C."/>
            <person name="Evans H.C."/>
            <person name="Brachmann A."/>
            <person name="Hughes D.P."/>
        </authorList>
    </citation>
    <scope>NUCLEOTIDE SEQUENCE [LARGE SCALE GENOMIC DNA]</scope>
    <source>
        <strain evidence="3 4">Map64</strain>
    </source>
</reference>
<dbReference type="AlphaFoldDB" id="A0A2C5Y4F0"/>
<feature type="region of interest" description="Disordered" evidence="1">
    <location>
        <begin position="69"/>
        <end position="100"/>
    </location>
</feature>
<feature type="signal peptide" evidence="2">
    <location>
        <begin position="1"/>
        <end position="17"/>
    </location>
</feature>
<proteinExistence type="predicted"/>
<evidence type="ECO:0000256" key="2">
    <source>
        <dbReference type="SAM" id="SignalP"/>
    </source>
</evidence>
<name>A0A2C5Y4F0_9HYPO</name>
<keyword evidence="4" id="KW-1185">Reference proteome</keyword>
<sequence>MRLSLLLLLLLYSPTSHVSLSVSLSTAAAIQVPASQLLHVGPVCQRPPGVTHGPPAAIARQQSLRLDTGTRRLKKKRGAAAQRTRRRASGSGNSSTREYKNTPPLDLLPALFLPDSFIILFLLDLLHLPSTTIWSPVLAPAFAIPPHRLVYTYLGLTLLTPLPFLLL</sequence>
<dbReference type="EMBL" id="NJET01000090">
    <property type="protein sequence ID" value="PHH61824.1"/>
    <property type="molecule type" value="Genomic_DNA"/>
</dbReference>
<evidence type="ECO:0000256" key="1">
    <source>
        <dbReference type="SAM" id="MobiDB-lite"/>
    </source>
</evidence>
<dbReference type="Proteomes" id="UP000226192">
    <property type="component" value="Unassembled WGS sequence"/>
</dbReference>
<keyword evidence="2" id="KW-0732">Signal</keyword>
<evidence type="ECO:0000313" key="4">
    <source>
        <dbReference type="Proteomes" id="UP000226192"/>
    </source>
</evidence>
<comment type="caution">
    <text evidence="3">The sequence shown here is derived from an EMBL/GenBank/DDBJ whole genome shotgun (WGS) entry which is preliminary data.</text>
</comment>